<name>A0AAD3E0U0_9CHLO</name>
<organism evidence="2 3">
    <name type="scientific">Astrephomene gubernaculifera</name>
    <dbReference type="NCBI Taxonomy" id="47775"/>
    <lineage>
        <taxon>Eukaryota</taxon>
        <taxon>Viridiplantae</taxon>
        <taxon>Chlorophyta</taxon>
        <taxon>core chlorophytes</taxon>
        <taxon>Chlorophyceae</taxon>
        <taxon>CS clade</taxon>
        <taxon>Chlamydomonadales</taxon>
        <taxon>Astrephomenaceae</taxon>
        <taxon>Astrephomene</taxon>
    </lineage>
</organism>
<dbReference type="Gene3D" id="1.10.1410.10">
    <property type="match status" value="1"/>
</dbReference>
<evidence type="ECO:0000313" key="3">
    <source>
        <dbReference type="Proteomes" id="UP001054857"/>
    </source>
</evidence>
<accession>A0AAD3E0U0</accession>
<protein>
    <recommendedName>
        <fullName evidence="1">Poly(A) RNA polymerase mitochondrial-like central palm domain-containing protein</fullName>
    </recommendedName>
</protein>
<dbReference type="GO" id="GO:1990817">
    <property type="term" value="F:poly(A) RNA polymerase activity"/>
    <property type="evidence" value="ECO:0007669"/>
    <property type="project" value="InterPro"/>
</dbReference>
<proteinExistence type="predicted"/>
<evidence type="ECO:0000259" key="1">
    <source>
        <dbReference type="Pfam" id="PF22600"/>
    </source>
</evidence>
<dbReference type="Gene3D" id="3.30.460.10">
    <property type="entry name" value="Beta Polymerase, domain 2"/>
    <property type="match status" value="1"/>
</dbReference>
<dbReference type="PANTHER" id="PTHR23092">
    <property type="entry name" value="POLY(A) RNA POLYMERASE"/>
    <property type="match status" value="1"/>
</dbReference>
<dbReference type="EMBL" id="BMAR01000051">
    <property type="protein sequence ID" value="GFR51554.1"/>
    <property type="molecule type" value="Genomic_DNA"/>
</dbReference>
<dbReference type="GO" id="GO:0005730">
    <property type="term" value="C:nucleolus"/>
    <property type="evidence" value="ECO:0007669"/>
    <property type="project" value="TreeGrafter"/>
</dbReference>
<dbReference type="InterPro" id="IPR045862">
    <property type="entry name" value="Trf4-like"/>
</dbReference>
<dbReference type="SUPFAM" id="SSF81631">
    <property type="entry name" value="PAP/OAS1 substrate-binding domain"/>
    <property type="match status" value="1"/>
</dbReference>
<sequence length="182" mass="19025">VVAEIWPTARVVLFGSQAAGLALPGSDLDLVVLGVMPHLATPAEGFGAPARNTAANLLETLARRLRAAGLIRRHTLVRAKVPIVKTFLLSVDSAGRPMGRGSAQMAADISIGAANGAAAVALVQRAVAWLPPLRPLCLVVKALLKEAGLNEVFTGGVSSYVLINMVIAHLQCEGYDVRHVLQ</sequence>
<dbReference type="GO" id="GO:0003729">
    <property type="term" value="F:mRNA binding"/>
    <property type="evidence" value="ECO:0007669"/>
    <property type="project" value="TreeGrafter"/>
</dbReference>
<dbReference type="PANTHER" id="PTHR23092:SF15">
    <property type="entry name" value="INACTIVE NON-CANONICAL POLY(A) RNA POLYMERASE PROTEIN TRF4-2-RELATED"/>
    <property type="match status" value="1"/>
</dbReference>
<dbReference type="Proteomes" id="UP001054857">
    <property type="component" value="Unassembled WGS sequence"/>
</dbReference>
<feature type="non-terminal residue" evidence="2">
    <location>
        <position position="1"/>
    </location>
</feature>
<dbReference type="InterPro" id="IPR043519">
    <property type="entry name" value="NT_sf"/>
</dbReference>
<gene>
    <name evidence="2" type="ORF">Agub_g13973</name>
</gene>
<dbReference type="SUPFAM" id="SSF81301">
    <property type="entry name" value="Nucleotidyltransferase"/>
    <property type="match status" value="1"/>
</dbReference>
<keyword evidence="3" id="KW-1185">Reference proteome</keyword>
<dbReference type="CDD" id="cd05402">
    <property type="entry name" value="NT_PAP_TUTase"/>
    <property type="match status" value="1"/>
</dbReference>
<dbReference type="GO" id="GO:0043634">
    <property type="term" value="P:polyadenylation-dependent ncRNA catabolic process"/>
    <property type="evidence" value="ECO:0007669"/>
    <property type="project" value="TreeGrafter"/>
</dbReference>
<comment type="caution">
    <text evidence="2">The sequence shown here is derived from an EMBL/GenBank/DDBJ whole genome shotgun (WGS) entry which is preliminary data.</text>
</comment>
<dbReference type="Pfam" id="PF22600">
    <property type="entry name" value="MTPAP-like_central"/>
    <property type="match status" value="1"/>
</dbReference>
<feature type="non-terminal residue" evidence="2">
    <location>
        <position position="182"/>
    </location>
</feature>
<dbReference type="AlphaFoldDB" id="A0AAD3E0U0"/>
<evidence type="ECO:0000313" key="2">
    <source>
        <dbReference type="EMBL" id="GFR51554.1"/>
    </source>
</evidence>
<reference evidence="2 3" key="1">
    <citation type="journal article" date="2021" name="Sci. Rep.">
        <title>Genome sequencing of the multicellular alga Astrephomene provides insights into convergent evolution of germ-soma differentiation.</title>
        <authorList>
            <person name="Yamashita S."/>
            <person name="Yamamoto K."/>
            <person name="Matsuzaki R."/>
            <person name="Suzuki S."/>
            <person name="Yamaguchi H."/>
            <person name="Hirooka S."/>
            <person name="Minakuchi Y."/>
            <person name="Miyagishima S."/>
            <person name="Kawachi M."/>
            <person name="Toyoda A."/>
            <person name="Nozaki H."/>
        </authorList>
    </citation>
    <scope>NUCLEOTIDE SEQUENCE [LARGE SCALE GENOMIC DNA]</scope>
    <source>
        <strain evidence="2 3">NIES-4017</strain>
    </source>
</reference>
<dbReference type="GO" id="GO:0031123">
    <property type="term" value="P:RNA 3'-end processing"/>
    <property type="evidence" value="ECO:0007669"/>
    <property type="project" value="TreeGrafter"/>
</dbReference>
<dbReference type="InterPro" id="IPR054708">
    <property type="entry name" value="MTPAP-like_central"/>
</dbReference>
<feature type="domain" description="Poly(A) RNA polymerase mitochondrial-like central palm" evidence="1">
    <location>
        <begin position="2"/>
        <end position="88"/>
    </location>
</feature>
<dbReference type="GO" id="GO:0031499">
    <property type="term" value="C:TRAMP complex"/>
    <property type="evidence" value="ECO:0007669"/>
    <property type="project" value="TreeGrafter"/>
</dbReference>